<keyword evidence="5" id="KW-0812">Transmembrane</keyword>
<name>A0A3Q2DEF8_CYPVA</name>
<evidence type="ECO:0000256" key="7">
    <source>
        <dbReference type="ARBA" id="ARBA00023136"/>
    </source>
</evidence>
<dbReference type="EC" id="2.4.1.-" evidence="8"/>
<dbReference type="Ensembl" id="ENSCVAT00000025936.1">
    <property type="protein sequence ID" value="ENSCVAP00000017293.1"/>
    <property type="gene ID" value="ENSCVAG00000020364.1"/>
</dbReference>
<dbReference type="GO" id="GO:0016757">
    <property type="term" value="F:glycosyltransferase activity"/>
    <property type="evidence" value="ECO:0007669"/>
    <property type="project" value="UniProtKB-UniRule"/>
</dbReference>
<dbReference type="Proteomes" id="UP000265020">
    <property type="component" value="Unassembled WGS sequence"/>
</dbReference>
<sequence length="392" mass="45333">MTKTLLISAYLEHRSNKREVRVIAIVRREEKVSYRCIFQCQNQQWHTSKGVLSIHTDHFGFSYGTADIMCPIPPECENPSHISVASDKTISEDEYMEKFLEVNNEKAQTESFPYDFTVCISTMFDFTNVLQLVQSFEMLQLLGVNKVFVYKTNCSEETQRVLDYYSSKKGFVEVIPWSMSRFLNVSRGWLPEHGPGDLHYFGQIPALNDCLFRNMYKSKYLALHDIDELILPQTVKSWTELLPLLEKKYSPNKCYMFENNVFPNNVSLPSPKEQNLPKMDHWKGVPGVNILAHLHQEPITKETQYIKFKIIVNPRDIYSVSVHGVLKSDHGCSWVDRNMARMYHTRDQMQPLLTSDKMIYDGRLLSYSAPLSLAVDTALQESGLSKESKNLN</sequence>
<keyword evidence="6" id="KW-1133">Transmembrane helix</keyword>
<comment type="subcellular location">
    <subcellularLocation>
        <location evidence="1">Membrane</location>
        <topology evidence="1">Single-pass membrane protein</topology>
    </subcellularLocation>
</comment>
<reference evidence="9" key="2">
    <citation type="submission" date="2025-09" db="UniProtKB">
        <authorList>
            <consortium name="Ensembl"/>
        </authorList>
    </citation>
    <scope>IDENTIFICATION</scope>
</reference>
<dbReference type="PANTHER" id="PTHR21461:SF52">
    <property type="entry name" value="GLYCOSYLTRANSFERASE FAMILY 92 PROTEIN"/>
    <property type="match status" value="1"/>
</dbReference>
<evidence type="ECO:0000256" key="5">
    <source>
        <dbReference type="ARBA" id="ARBA00022692"/>
    </source>
</evidence>
<dbReference type="AlphaFoldDB" id="A0A3Q2DEF8"/>
<evidence type="ECO:0000313" key="9">
    <source>
        <dbReference type="Ensembl" id="ENSCVAP00000017293.1"/>
    </source>
</evidence>
<protein>
    <recommendedName>
        <fullName evidence="8">Glycosyltransferase family 92 protein</fullName>
        <ecNumber evidence="8">2.4.1.-</ecNumber>
    </recommendedName>
</protein>
<reference evidence="9" key="1">
    <citation type="submission" date="2025-08" db="UniProtKB">
        <authorList>
            <consortium name="Ensembl"/>
        </authorList>
    </citation>
    <scope>IDENTIFICATION</scope>
</reference>
<dbReference type="InterPro" id="IPR008166">
    <property type="entry name" value="Glyco_transf_92"/>
</dbReference>
<proteinExistence type="inferred from homology"/>
<evidence type="ECO:0000256" key="1">
    <source>
        <dbReference type="ARBA" id="ARBA00004167"/>
    </source>
</evidence>
<evidence type="ECO:0000256" key="8">
    <source>
        <dbReference type="RuleBase" id="RU366017"/>
    </source>
</evidence>
<evidence type="ECO:0000256" key="6">
    <source>
        <dbReference type="ARBA" id="ARBA00022989"/>
    </source>
</evidence>
<dbReference type="PANTHER" id="PTHR21461">
    <property type="entry name" value="GLYCOSYLTRANSFERASE FAMILY 92 PROTEIN"/>
    <property type="match status" value="1"/>
</dbReference>
<keyword evidence="4 8" id="KW-0808">Transferase</keyword>
<dbReference type="Pfam" id="PF01697">
    <property type="entry name" value="Glyco_transf_92"/>
    <property type="match status" value="1"/>
</dbReference>
<evidence type="ECO:0000313" key="10">
    <source>
        <dbReference type="Proteomes" id="UP000265020"/>
    </source>
</evidence>
<dbReference type="GO" id="GO:0005737">
    <property type="term" value="C:cytoplasm"/>
    <property type="evidence" value="ECO:0007669"/>
    <property type="project" value="TreeGrafter"/>
</dbReference>
<dbReference type="GO" id="GO:0016020">
    <property type="term" value="C:membrane"/>
    <property type="evidence" value="ECO:0007669"/>
    <property type="project" value="UniProtKB-SubCell"/>
</dbReference>
<organism evidence="9 10">
    <name type="scientific">Cyprinodon variegatus</name>
    <name type="common">Sheepshead minnow</name>
    <dbReference type="NCBI Taxonomy" id="28743"/>
    <lineage>
        <taxon>Eukaryota</taxon>
        <taxon>Metazoa</taxon>
        <taxon>Chordata</taxon>
        <taxon>Craniata</taxon>
        <taxon>Vertebrata</taxon>
        <taxon>Euteleostomi</taxon>
        <taxon>Actinopterygii</taxon>
        <taxon>Neopterygii</taxon>
        <taxon>Teleostei</taxon>
        <taxon>Neoteleostei</taxon>
        <taxon>Acanthomorphata</taxon>
        <taxon>Ovalentaria</taxon>
        <taxon>Atherinomorphae</taxon>
        <taxon>Cyprinodontiformes</taxon>
        <taxon>Cyprinodontidae</taxon>
        <taxon>Cyprinodon</taxon>
    </lineage>
</organism>
<dbReference type="OMA" id="MARMYHT"/>
<evidence type="ECO:0000256" key="2">
    <source>
        <dbReference type="ARBA" id="ARBA00007647"/>
    </source>
</evidence>
<comment type="similarity">
    <text evidence="2 8">Belongs to the glycosyltransferase 92 family.</text>
</comment>
<accession>A0A3Q2DEF8</accession>
<evidence type="ECO:0000256" key="4">
    <source>
        <dbReference type="ARBA" id="ARBA00022679"/>
    </source>
</evidence>
<keyword evidence="7" id="KW-0472">Membrane</keyword>
<dbReference type="GeneTree" id="ENSGT00530000064359"/>
<keyword evidence="10" id="KW-1185">Reference proteome</keyword>
<keyword evidence="3 8" id="KW-0328">Glycosyltransferase</keyword>
<evidence type="ECO:0000256" key="3">
    <source>
        <dbReference type="ARBA" id="ARBA00022676"/>
    </source>
</evidence>